<dbReference type="EMBL" id="NBXE01000005">
    <property type="protein sequence ID" value="RFA29126.1"/>
    <property type="molecule type" value="Genomic_DNA"/>
</dbReference>
<evidence type="ECO:0000256" key="1">
    <source>
        <dbReference type="ARBA" id="ARBA00008791"/>
    </source>
</evidence>
<evidence type="ECO:0000256" key="2">
    <source>
        <dbReference type="SAM" id="MobiDB-lite"/>
    </source>
</evidence>
<dbReference type="Proteomes" id="UP000257080">
    <property type="component" value="Unassembled WGS sequence"/>
</dbReference>
<evidence type="ECO:0000259" key="3">
    <source>
        <dbReference type="Pfam" id="PF00582"/>
    </source>
</evidence>
<dbReference type="InterPro" id="IPR006016">
    <property type="entry name" value="UspA"/>
</dbReference>
<sequence length="319" mass="34636">MRLPRPLPRRRRTQERRRAPRPMIHVSTSVIVAIDGSSASISALRHAKRFAEARKLRLRAVSVWSTVNTYTPFLPAGLPTEDATGLLAEVSREVFGDDLPDWYEQKAVKGSTVRALLRESRTAALLVLGSRGLGGFTGLLLGSVSAQCAAHANCPVMIIHEQNDAASLPADAPIVVGDDGSAGSNAALEWALQAAETFVAPVQIVRSWTIDRLPLQYEELGFNLSSEDVNTRVLHDLVTDTLNRIERHPTVRVTREAVMAHPVAELISRSQHARLLVVGSRGRGGFARLRLGSVGAESASYSHCPVVVVPPRANQNPNH</sequence>
<name>A0A3E0WGR7_9MICO</name>
<proteinExistence type="inferred from homology"/>
<comment type="caution">
    <text evidence="4">The sequence shown here is derived from an EMBL/GenBank/DDBJ whole genome shotgun (WGS) entry which is preliminary data.</text>
</comment>
<dbReference type="OrthoDB" id="6174426at2"/>
<reference evidence="4 5" key="1">
    <citation type="submission" date="2017-04" db="EMBL/GenBank/DDBJ databases">
        <title>Comparative genome analysis of Subtercola boreus.</title>
        <authorList>
            <person name="Cho Y.-J."/>
            <person name="Cho A."/>
            <person name="Kim O.-S."/>
            <person name="Lee J.-I."/>
        </authorList>
    </citation>
    <scope>NUCLEOTIDE SEQUENCE [LARGE SCALE GENOMIC DNA]</scope>
    <source>
        <strain evidence="4 5">P28004</strain>
    </source>
</reference>
<dbReference type="Pfam" id="PF00582">
    <property type="entry name" value="Usp"/>
    <property type="match status" value="2"/>
</dbReference>
<feature type="region of interest" description="Disordered" evidence="2">
    <location>
        <begin position="1"/>
        <end position="21"/>
    </location>
</feature>
<comment type="similarity">
    <text evidence="1">Belongs to the universal stress protein A family.</text>
</comment>
<protein>
    <recommendedName>
        <fullName evidence="3">UspA domain-containing protein</fullName>
    </recommendedName>
</protein>
<dbReference type="Gene3D" id="3.40.50.620">
    <property type="entry name" value="HUPs"/>
    <property type="match status" value="2"/>
</dbReference>
<dbReference type="PANTHER" id="PTHR46268">
    <property type="entry name" value="STRESS RESPONSE PROTEIN NHAX"/>
    <property type="match status" value="1"/>
</dbReference>
<dbReference type="InterPro" id="IPR006015">
    <property type="entry name" value="Universal_stress_UspA"/>
</dbReference>
<organism evidence="4 5">
    <name type="scientific">Subtercola boreus</name>
    <dbReference type="NCBI Taxonomy" id="120213"/>
    <lineage>
        <taxon>Bacteria</taxon>
        <taxon>Bacillati</taxon>
        <taxon>Actinomycetota</taxon>
        <taxon>Actinomycetes</taxon>
        <taxon>Micrococcales</taxon>
        <taxon>Microbacteriaceae</taxon>
        <taxon>Subtercola</taxon>
    </lineage>
</organism>
<dbReference type="PRINTS" id="PR01438">
    <property type="entry name" value="UNVRSLSTRESS"/>
</dbReference>
<feature type="domain" description="UspA" evidence="3">
    <location>
        <begin position="173"/>
        <end position="310"/>
    </location>
</feature>
<dbReference type="SUPFAM" id="SSF52402">
    <property type="entry name" value="Adenine nucleotide alpha hydrolases-like"/>
    <property type="match status" value="2"/>
</dbReference>
<dbReference type="InterPro" id="IPR014729">
    <property type="entry name" value="Rossmann-like_a/b/a_fold"/>
</dbReference>
<evidence type="ECO:0000313" key="5">
    <source>
        <dbReference type="Proteomes" id="UP000257080"/>
    </source>
</evidence>
<dbReference type="PANTHER" id="PTHR46268:SF6">
    <property type="entry name" value="UNIVERSAL STRESS PROTEIN UP12"/>
    <property type="match status" value="1"/>
</dbReference>
<dbReference type="AlphaFoldDB" id="A0A3E0WGR7"/>
<accession>A0A3E0WGR7</accession>
<feature type="compositionally biased region" description="Basic residues" evidence="2">
    <location>
        <begin position="7"/>
        <end position="20"/>
    </location>
</feature>
<feature type="domain" description="UspA" evidence="3">
    <location>
        <begin position="30"/>
        <end position="160"/>
    </location>
</feature>
<evidence type="ECO:0000313" key="4">
    <source>
        <dbReference type="EMBL" id="RFA29126.1"/>
    </source>
</evidence>
<gene>
    <name evidence="4" type="ORF">B7R25_02130</name>
</gene>